<reference evidence="2 3" key="1">
    <citation type="submission" date="2023-04" db="EMBL/GenBank/DDBJ databases">
        <title>Forest soil microbial communities from Buena Vista Peninsula, Colon Province, Panama.</title>
        <authorList>
            <person name="Bouskill N."/>
        </authorList>
    </citation>
    <scope>NUCLEOTIDE SEQUENCE [LARGE SCALE GENOMIC DNA]</scope>
    <source>
        <strain evidence="2 3">CFH S0262</strain>
    </source>
</reference>
<gene>
    <name evidence="2" type="ORF">M2280_004367</name>
</gene>
<evidence type="ECO:0000256" key="1">
    <source>
        <dbReference type="SAM" id="MobiDB-lite"/>
    </source>
</evidence>
<evidence type="ECO:0000313" key="3">
    <source>
        <dbReference type="Proteomes" id="UP001160334"/>
    </source>
</evidence>
<dbReference type="RefSeq" id="WP_280762388.1">
    <property type="nucleotide sequence ID" value="NZ_JARXVC010000012.1"/>
</dbReference>
<comment type="caution">
    <text evidence="2">The sequence shown here is derived from an EMBL/GenBank/DDBJ whole genome shotgun (WGS) entry which is preliminary data.</text>
</comment>
<name>A0ABT6MGY6_9NOCA</name>
<keyword evidence="3" id="KW-1185">Reference proteome</keyword>
<sequence length="62" mass="6698">MSFTPIAMRSPEGREVRAGSAVEREQLISRGYRVVTAKPDTKPVEAPKTPAEPSKTTTPASK</sequence>
<evidence type="ECO:0008006" key="4">
    <source>
        <dbReference type="Google" id="ProtNLM"/>
    </source>
</evidence>
<feature type="region of interest" description="Disordered" evidence="1">
    <location>
        <begin position="1"/>
        <end position="62"/>
    </location>
</feature>
<proteinExistence type="predicted"/>
<dbReference type="EMBL" id="JARXVC010000012">
    <property type="protein sequence ID" value="MDH6283124.1"/>
    <property type="molecule type" value="Genomic_DNA"/>
</dbReference>
<organism evidence="2 3">
    <name type="scientific">Prescottella agglutinans</name>
    <dbReference type="NCBI Taxonomy" id="1644129"/>
    <lineage>
        <taxon>Bacteria</taxon>
        <taxon>Bacillati</taxon>
        <taxon>Actinomycetota</taxon>
        <taxon>Actinomycetes</taxon>
        <taxon>Mycobacteriales</taxon>
        <taxon>Nocardiaceae</taxon>
        <taxon>Prescottella</taxon>
    </lineage>
</organism>
<dbReference type="Proteomes" id="UP001160334">
    <property type="component" value="Unassembled WGS sequence"/>
</dbReference>
<feature type="compositionally biased region" description="Basic and acidic residues" evidence="1">
    <location>
        <begin position="11"/>
        <end position="27"/>
    </location>
</feature>
<accession>A0ABT6MGY6</accession>
<evidence type="ECO:0000313" key="2">
    <source>
        <dbReference type="EMBL" id="MDH6283124.1"/>
    </source>
</evidence>
<protein>
    <recommendedName>
        <fullName evidence="4">DUF2635 domain-containing protein</fullName>
    </recommendedName>
</protein>